<organism evidence="2">
    <name type="scientific">Burkholderia cenocepacia</name>
    <dbReference type="NCBI Taxonomy" id="95486"/>
    <lineage>
        <taxon>Bacteria</taxon>
        <taxon>Pseudomonadati</taxon>
        <taxon>Pseudomonadota</taxon>
        <taxon>Betaproteobacteria</taxon>
        <taxon>Burkholderiales</taxon>
        <taxon>Burkholderiaceae</taxon>
        <taxon>Burkholderia</taxon>
        <taxon>Burkholderia cepacia complex</taxon>
    </lineage>
</organism>
<dbReference type="EMBL" id="JJOA01000007">
    <property type="protein sequence ID" value="KEA60074.1"/>
    <property type="molecule type" value="Genomic_DNA"/>
</dbReference>
<dbReference type="OrthoDB" id="9034156at2"/>
<reference evidence="2" key="1">
    <citation type="submission" date="2014-04" db="EMBL/GenBank/DDBJ databases">
        <title>In planta biocontrol of soil-borne Fusarium wilt of banana through a plant endophytic bacterium, Burkholderia cenocepacia 869T2.</title>
        <authorList>
            <person name="Ho Y.-N."/>
            <person name="Chiang H.-M."/>
            <person name="Chao C.-P."/>
            <person name="Su C.-C."/>
            <person name="Hsu H.-F."/>
            <person name="Guo C.-T."/>
            <person name="Hsieh J.-L."/>
            <person name="Huang C.-C."/>
        </authorList>
    </citation>
    <scope>NUCLEOTIDE SEQUENCE [LARGE SCALE GENOMIC DNA]</scope>
    <source>
        <strain evidence="2">869T2</strain>
    </source>
</reference>
<comment type="caution">
    <text evidence="2">The sequence shown here is derived from an EMBL/GenBank/DDBJ whole genome shotgun (WGS) entry which is preliminary data.</text>
</comment>
<name>A0A071MGM7_9BURK</name>
<feature type="compositionally biased region" description="Basic residues" evidence="1">
    <location>
        <begin position="119"/>
        <end position="129"/>
    </location>
</feature>
<protein>
    <submittedName>
        <fullName evidence="2">Uncharacterized protein</fullName>
    </submittedName>
</protein>
<dbReference type="AlphaFoldDB" id="A0A071MGM7"/>
<proteinExistence type="predicted"/>
<evidence type="ECO:0000256" key="1">
    <source>
        <dbReference type="SAM" id="MobiDB-lite"/>
    </source>
</evidence>
<feature type="region of interest" description="Disordered" evidence="1">
    <location>
        <begin position="119"/>
        <end position="142"/>
    </location>
</feature>
<evidence type="ECO:0000313" key="2">
    <source>
        <dbReference type="EMBL" id="KEA60074.1"/>
    </source>
</evidence>
<sequence length="154" mass="17152">MLIREQGRLIKVLRVEPPKAPPSRGRRREHVLGTFRSDEPIPPHLLDALTRDERKALARWLAVYRESQARVDARTTLAVAPALLESLVSALEVAADTLSAAEADHLWAQLQAIARTLKRAGHPRPRAARRPPAPPPGQQDFFGECDELVQLAEQ</sequence>
<accession>A0A071MGM7</accession>
<gene>
    <name evidence="2" type="ORF">DT99_08280</name>
</gene>